<dbReference type="PROSITE" id="PS50928">
    <property type="entry name" value="ABC_TM1"/>
    <property type="match status" value="1"/>
</dbReference>
<evidence type="ECO:0000256" key="4">
    <source>
        <dbReference type="ARBA" id="ARBA00022692"/>
    </source>
</evidence>
<dbReference type="PANTHER" id="PTHR30043">
    <property type="entry name" value="PHOSPHONATES TRANSPORT SYSTEM PERMEASE PROTEIN"/>
    <property type="match status" value="1"/>
</dbReference>
<reference evidence="9 10" key="1">
    <citation type="submission" date="2016-03" db="EMBL/GenBank/DDBJ databases">
        <title>Genome sequencing of Devosia sp. S37.</title>
        <authorList>
            <person name="Mohd Nor M."/>
        </authorList>
    </citation>
    <scope>NUCLEOTIDE SEQUENCE [LARGE SCALE GENOMIC DNA]</scope>
    <source>
        <strain evidence="9 10">S37</strain>
    </source>
</reference>
<comment type="similarity">
    <text evidence="7">Belongs to the binding-protein-dependent transport system permease family.</text>
</comment>
<dbReference type="STRING" id="1770058.A3840_10495"/>
<proteinExistence type="inferred from homology"/>
<feature type="transmembrane region" description="Helical" evidence="7">
    <location>
        <begin position="173"/>
        <end position="196"/>
    </location>
</feature>
<keyword evidence="4 7" id="KW-0812">Transmembrane</keyword>
<evidence type="ECO:0000259" key="8">
    <source>
        <dbReference type="PROSITE" id="PS50928"/>
    </source>
</evidence>
<keyword evidence="2 7" id="KW-0813">Transport</keyword>
<dbReference type="InterPro" id="IPR000515">
    <property type="entry name" value="MetI-like"/>
</dbReference>
<comment type="subcellular location">
    <subcellularLocation>
        <location evidence="1 7">Cell membrane</location>
        <topology evidence="1 7">Multi-pass membrane protein</topology>
    </subcellularLocation>
</comment>
<feature type="transmembrane region" description="Helical" evidence="7">
    <location>
        <begin position="282"/>
        <end position="300"/>
    </location>
</feature>
<dbReference type="GO" id="GO:0015416">
    <property type="term" value="F:ABC-type phosphonate transporter activity"/>
    <property type="evidence" value="ECO:0007669"/>
    <property type="project" value="InterPro"/>
</dbReference>
<dbReference type="SUPFAM" id="SSF161098">
    <property type="entry name" value="MetI-like"/>
    <property type="match status" value="1"/>
</dbReference>
<evidence type="ECO:0000256" key="6">
    <source>
        <dbReference type="ARBA" id="ARBA00023136"/>
    </source>
</evidence>
<evidence type="ECO:0000256" key="5">
    <source>
        <dbReference type="ARBA" id="ARBA00022989"/>
    </source>
</evidence>
<dbReference type="OrthoDB" id="7820570at2"/>
<feature type="transmembrane region" description="Helical" evidence="7">
    <location>
        <begin position="127"/>
        <end position="152"/>
    </location>
</feature>
<dbReference type="PANTHER" id="PTHR30043:SF1">
    <property type="entry name" value="ABC TRANSPORT SYSTEM PERMEASE PROTEIN P69"/>
    <property type="match status" value="1"/>
</dbReference>
<evidence type="ECO:0000256" key="7">
    <source>
        <dbReference type="RuleBase" id="RU363032"/>
    </source>
</evidence>
<dbReference type="NCBIfam" id="TIGR01097">
    <property type="entry name" value="PhnE"/>
    <property type="match status" value="1"/>
</dbReference>
<protein>
    <submittedName>
        <fullName evidence="9">Phosphonate ABC transporter, permease protein PhnE</fullName>
    </submittedName>
</protein>
<feature type="domain" description="ABC transmembrane type-1" evidence="8">
    <location>
        <begin position="121"/>
        <end position="304"/>
    </location>
</feature>
<dbReference type="InterPro" id="IPR035906">
    <property type="entry name" value="MetI-like_sf"/>
</dbReference>
<keyword evidence="5 7" id="KW-1133">Transmembrane helix</keyword>
<gene>
    <name evidence="9" type="ORF">A3840_10495</name>
</gene>
<dbReference type="CDD" id="cd06261">
    <property type="entry name" value="TM_PBP2"/>
    <property type="match status" value="1"/>
</dbReference>
<evidence type="ECO:0000256" key="2">
    <source>
        <dbReference type="ARBA" id="ARBA00022448"/>
    </source>
</evidence>
<keyword evidence="10" id="KW-1185">Reference proteome</keyword>
<feature type="transmembrane region" description="Helical" evidence="7">
    <location>
        <begin position="31"/>
        <end position="51"/>
    </location>
</feature>
<dbReference type="EMBL" id="LVVY01000086">
    <property type="protein sequence ID" value="OAM77192.1"/>
    <property type="molecule type" value="Genomic_DNA"/>
</dbReference>
<evidence type="ECO:0000313" key="9">
    <source>
        <dbReference type="EMBL" id="OAM77192.1"/>
    </source>
</evidence>
<evidence type="ECO:0000313" key="10">
    <source>
        <dbReference type="Proteomes" id="UP000078389"/>
    </source>
</evidence>
<accession>A0A178HWE8</accession>
<comment type="caution">
    <text evidence="9">The sequence shown here is derived from an EMBL/GenBank/DDBJ whole genome shotgun (WGS) entry which is preliminary data.</text>
</comment>
<dbReference type="Pfam" id="PF00528">
    <property type="entry name" value="BPD_transp_1"/>
    <property type="match status" value="1"/>
</dbReference>
<dbReference type="AlphaFoldDB" id="A0A178HWE8"/>
<sequence length="324" mass="35646">MADISARHANLSPAGETLLRHYRGQVFNRRLYSTLIVLGVLATLGAAMAYANAANSGKFFERLPFMFDFIKNFVPRDPLEIFRAMFDLESPYFDGSAKYNYTANRIWLTDTFYIPYFLYQLMVTVNIAIVSTLIGGALGFCLCFFAATNLVGAGVVRWVARRIMEVLRAFPEIVIAGLLTAILSIGPIAAIAAVSLHTIGALGKLFFEVVENADMKPDEGLKSVGASWLERVRYAIVPQVMPNFVSYGLLRLEINVRASTIIGAVGGGGIGEVFRLSIGRDYAAQTYAIIILLLVTIIAIDQFSGWLRRRLVGDQSFNFAKASV</sequence>
<name>A0A178HWE8_9HYPH</name>
<dbReference type="GO" id="GO:0005886">
    <property type="term" value="C:plasma membrane"/>
    <property type="evidence" value="ECO:0007669"/>
    <property type="project" value="UniProtKB-SubCell"/>
</dbReference>
<evidence type="ECO:0000256" key="3">
    <source>
        <dbReference type="ARBA" id="ARBA00022475"/>
    </source>
</evidence>
<dbReference type="Gene3D" id="1.10.3720.10">
    <property type="entry name" value="MetI-like"/>
    <property type="match status" value="1"/>
</dbReference>
<dbReference type="InterPro" id="IPR005769">
    <property type="entry name" value="PhnE/PtxC"/>
</dbReference>
<keyword evidence="6 7" id="KW-0472">Membrane</keyword>
<evidence type="ECO:0000256" key="1">
    <source>
        <dbReference type="ARBA" id="ARBA00004651"/>
    </source>
</evidence>
<organism evidence="9 10">
    <name type="scientific">Devosia elaeis</name>
    <dbReference type="NCBI Taxonomy" id="1770058"/>
    <lineage>
        <taxon>Bacteria</taxon>
        <taxon>Pseudomonadati</taxon>
        <taxon>Pseudomonadota</taxon>
        <taxon>Alphaproteobacteria</taxon>
        <taxon>Hyphomicrobiales</taxon>
        <taxon>Devosiaceae</taxon>
        <taxon>Devosia</taxon>
    </lineage>
</organism>
<keyword evidence="3" id="KW-1003">Cell membrane</keyword>
<dbReference type="Proteomes" id="UP000078389">
    <property type="component" value="Unassembled WGS sequence"/>
</dbReference>